<dbReference type="Proteomes" id="UP000265955">
    <property type="component" value="Unassembled WGS sequence"/>
</dbReference>
<accession>A0A3A3G2T4</accession>
<dbReference type="SUPFAM" id="SSF53254">
    <property type="entry name" value="Phosphoglycerate mutase-like"/>
    <property type="match status" value="1"/>
</dbReference>
<dbReference type="OrthoDB" id="8685508at2"/>
<reference evidence="3" key="1">
    <citation type="submission" date="2018-09" db="EMBL/GenBank/DDBJ databases">
        <authorList>
            <person name="Zhu H."/>
        </authorList>
    </citation>
    <scope>NUCLEOTIDE SEQUENCE [LARGE SCALE GENOMIC DNA]</scope>
    <source>
        <strain evidence="3">K1R23-30</strain>
    </source>
</reference>
<protein>
    <recommendedName>
        <fullName evidence="4">Histidine phosphatase family protein</fullName>
    </recommendedName>
</protein>
<feature type="chain" id="PRO_5017219923" description="Histidine phosphatase family protein" evidence="1">
    <location>
        <begin position="25"/>
        <end position="217"/>
    </location>
</feature>
<evidence type="ECO:0000256" key="1">
    <source>
        <dbReference type="SAM" id="SignalP"/>
    </source>
</evidence>
<sequence>MHKPSVVSFSLVVAVYMSCNAATASTTQTQPAIASQSSSAPQSAGTIPTGQIAEALRRGGYVIYFRHTATDFSKSDAGMQGYDDCANQRMLSEEGRADARTIGEHIRSLRLPIGDVLASPYCRTMETAQLAFKRAEPRTEIRESEGGDYAGLKRLISMPVVAGTNRWIVGHGTPFRSIAGPPHLAEGEAAVIKPGETTWTVVARIPHEKWATLERRR</sequence>
<proteinExistence type="predicted"/>
<feature type="signal peptide" evidence="1">
    <location>
        <begin position="1"/>
        <end position="24"/>
    </location>
</feature>
<dbReference type="Pfam" id="PF00300">
    <property type="entry name" value="His_Phos_1"/>
    <property type="match status" value="1"/>
</dbReference>
<organism evidence="2 3">
    <name type="scientific">Noviherbaspirillum saxi</name>
    <dbReference type="NCBI Taxonomy" id="2320863"/>
    <lineage>
        <taxon>Bacteria</taxon>
        <taxon>Pseudomonadati</taxon>
        <taxon>Pseudomonadota</taxon>
        <taxon>Betaproteobacteria</taxon>
        <taxon>Burkholderiales</taxon>
        <taxon>Oxalobacteraceae</taxon>
        <taxon>Noviherbaspirillum</taxon>
    </lineage>
</organism>
<dbReference type="InterPro" id="IPR029033">
    <property type="entry name" value="His_PPase_superfam"/>
</dbReference>
<comment type="caution">
    <text evidence="2">The sequence shown here is derived from an EMBL/GenBank/DDBJ whole genome shotgun (WGS) entry which is preliminary data.</text>
</comment>
<dbReference type="SMART" id="SM00855">
    <property type="entry name" value="PGAM"/>
    <property type="match status" value="1"/>
</dbReference>
<dbReference type="InterPro" id="IPR013078">
    <property type="entry name" value="His_Pase_superF_clade-1"/>
</dbReference>
<name>A0A3A3G2T4_9BURK</name>
<dbReference type="EMBL" id="QYUO01000003">
    <property type="protein sequence ID" value="RJF92373.1"/>
    <property type="molecule type" value="Genomic_DNA"/>
</dbReference>
<dbReference type="Gene3D" id="3.40.50.1240">
    <property type="entry name" value="Phosphoglycerate mutase-like"/>
    <property type="match status" value="1"/>
</dbReference>
<evidence type="ECO:0000313" key="3">
    <source>
        <dbReference type="Proteomes" id="UP000265955"/>
    </source>
</evidence>
<keyword evidence="1" id="KW-0732">Signal</keyword>
<dbReference type="CDD" id="cd07040">
    <property type="entry name" value="HP"/>
    <property type="match status" value="1"/>
</dbReference>
<evidence type="ECO:0000313" key="2">
    <source>
        <dbReference type="EMBL" id="RJF92373.1"/>
    </source>
</evidence>
<gene>
    <name evidence="2" type="ORF">D3871_27510</name>
</gene>
<evidence type="ECO:0008006" key="4">
    <source>
        <dbReference type="Google" id="ProtNLM"/>
    </source>
</evidence>
<dbReference type="AlphaFoldDB" id="A0A3A3G2T4"/>
<keyword evidence="3" id="KW-1185">Reference proteome</keyword>
<dbReference type="RefSeq" id="WP_119772258.1">
    <property type="nucleotide sequence ID" value="NZ_QYUO01000003.1"/>
</dbReference>